<dbReference type="OrthoDB" id="301483at2759"/>
<feature type="domain" description="CCHC-type" evidence="3">
    <location>
        <begin position="193"/>
        <end position="208"/>
    </location>
</feature>
<keyword evidence="5" id="KW-1185">Reference proteome</keyword>
<dbReference type="GO" id="GO:0003676">
    <property type="term" value="F:nucleic acid binding"/>
    <property type="evidence" value="ECO:0007669"/>
    <property type="project" value="InterPro"/>
</dbReference>
<protein>
    <recommendedName>
        <fullName evidence="3">CCHC-type domain-containing protein</fullName>
    </recommendedName>
</protein>
<feature type="compositionally biased region" description="Basic and acidic residues" evidence="2">
    <location>
        <begin position="37"/>
        <end position="48"/>
    </location>
</feature>
<feature type="region of interest" description="Disordered" evidence="2">
    <location>
        <begin position="37"/>
        <end position="78"/>
    </location>
</feature>
<reference evidence="4" key="1">
    <citation type="submission" date="2021-01" db="EMBL/GenBank/DDBJ databases">
        <authorList>
            <consortium name="Genoscope - CEA"/>
            <person name="William W."/>
        </authorList>
    </citation>
    <scope>NUCLEOTIDE SEQUENCE</scope>
</reference>
<comment type="caution">
    <text evidence="4">The sequence shown here is derived from an EMBL/GenBank/DDBJ whole genome shotgun (WGS) entry which is preliminary data.</text>
</comment>
<feature type="compositionally biased region" description="Basic residues" evidence="2">
    <location>
        <begin position="49"/>
        <end position="59"/>
    </location>
</feature>
<evidence type="ECO:0000313" key="4">
    <source>
        <dbReference type="EMBL" id="CAD8164067.1"/>
    </source>
</evidence>
<gene>
    <name evidence="4" type="ORF">POCTA_138.1.T0440170</name>
</gene>
<dbReference type="InterPro" id="IPR001878">
    <property type="entry name" value="Znf_CCHC"/>
</dbReference>
<proteinExistence type="predicted"/>
<name>A0A8S1UIS0_PAROT</name>
<dbReference type="Proteomes" id="UP000683925">
    <property type="component" value="Unassembled WGS sequence"/>
</dbReference>
<evidence type="ECO:0000313" key="5">
    <source>
        <dbReference type="Proteomes" id="UP000683925"/>
    </source>
</evidence>
<dbReference type="AlphaFoldDB" id="A0A8S1UIS0"/>
<dbReference type="OMA" id="NYGHINC"/>
<evidence type="ECO:0000256" key="2">
    <source>
        <dbReference type="SAM" id="MobiDB-lite"/>
    </source>
</evidence>
<dbReference type="EMBL" id="CAJJDP010000044">
    <property type="protein sequence ID" value="CAD8164067.1"/>
    <property type="molecule type" value="Genomic_DNA"/>
</dbReference>
<keyword evidence="1" id="KW-0862">Zinc</keyword>
<dbReference type="GO" id="GO:0008270">
    <property type="term" value="F:zinc ion binding"/>
    <property type="evidence" value="ECO:0007669"/>
    <property type="project" value="UniProtKB-KW"/>
</dbReference>
<dbReference type="Pfam" id="PF00098">
    <property type="entry name" value="zf-CCHC"/>
    <property type="match status" value="2"/>
</dbReference>
<accession>A0A8S1UIS0</accession>
<sequence>MSIWQNKCTLDYHIQQQIKLDALEELWQEYKKQEIRISKQKQKYEQKKKYNNKKKRKKSSSSSSSSRSSSSSSSTSSSFQAITSSSESDSLLSLPSNSKSKNKQMKSQTKILDFIFDINPPKRDYLIEYELNGQKKMTSMKNLNEKIQKLKSQSQSIQNYDDKNDDDNLKQDLKDELELGANRYYQQNPFEYCYRCKQTGHQERQCTEQLNIQCNYCLSQKHVGDICSNVSCFRCNQMGHRKYDCKFQQRLQQCINCGKNTHKEQDCGVLTYNIQIFLDQIECLVCRNYGHINCLNIIS</sequence>
<dbReference type="SMART" id="SM00343">
    <property type="entry name" value="ZnF_C2HC"/>
    <property type="match status" value="4"/>
</dbReference>
<dbReference type="PANTHER" id="PTHR46978">
    <property type="entry name" value="ZINC KNUCKLE (CCHC-TYPE) FAMILY PROTEIN"/>
    <property type="match status" value="1"/>
</dbReference>
<dbReference type="PANTHER" id="PTHR46978:SF1">
    <property type="entry name" value="ZINC KNUCKLE (CCHC-TYPE) FAMILY PROTEIN"/>
    <property type="match status" value="1"/>
</dbReference>
<keyword evidence="1" id="KW-0479">Metal-binding</keyword>
<feature type="compositionally biased region" description="Low complexity" evidence="2">
    <location>
        <begin position="60"/>
        <end position="78"/>
    </location>
</feature>
<keyword evidence="1" id="KW-0863">Zinc-finger</keyword>
<dbReference type="PROSITE" id="PS50158">
    <property type="entry name" value="ZF_CCHC"/>
    <property type="match status" value="2"/>
</dbReference>
<evidence type="ECO:0000259" key="3">
    <source>
        <dbReference type="PROSITE" id="PS50158"/>
    </source>
</evidence>
<organism evidence="4 5">
    <name type="scientific">Paramecium octaurelia</name>
    <dbReference type="NCBI Taxonomy" id="43137"/>
    <lineage>
        <taxon>Eukaryota</taxon>
        <taxon>Sar</taxon>
        <taxon>Alveolata</taxon>
        <taxon>Ciliophora</taxon>
        <taxon>Intramacronucleata</taxon>
        <taxon>Oligohymenophorea</taxon>
        <taxon>Peniculida</taxon>
        <taxon>Parameciidae</taxon>
        <taxon>Paramecium</taxon>
    </lineage>
</organism>
<feature type="domain" description="CCHC-type" evidence="3">
    <location>
        <begin position="232"/>
        <end position="246"/>
    </location>
</feature>
<evidence type="ECO:0000256" key="1">
    <source>
        <dbReference type="PROSITE-ProRule" id="PRU00047"/>
    </source>
</evidence>